<gene>
    <name evidence="6" type="ORF">UCRPA7_4941</name>
</gene>
<dbReference type="PANTHER" id="PTHR14577">
    <property type="entry name" value="NUCLEOLAR PROTEIN 12"/>
    <property type="match status" value="1"/>
</dbReference>
<keyword evidence="4" id="KW-0539">Nucleus</keyword>
<feature type="compositionally biased region" description="Acidic residues" evidence="5">
    <location>
        <begin position="113"/>
        <end position="122"/>
    </location>
</feature>
<dbReference type="EMBL" id="KB933143">
    <property type="protein sequence ID" value="EON99519.1"/>
    <property type="molecule type" value="Genomic_DNA"/>
</dbReference>
<evidence type="ECO:0000256" key="2">
    <source>
        <dbReference type="ARBA" id="ARBA00007175"/>
    </source>
</evidence>
<evidence type="ECO:0000256" key="1">
    <source>
        <dbReference type="ARBA" id="ARBA00004604"/>
    </source>
</evidence>
<protein>
    <submittedName>
        <fullName evidence="6">Putative rrna processing protein rrp17 protein</fullName>
    </submittedName>
</protein>
<comment type="subcellular location">
    <subcellularLocation>
        <location evidence="1">Nucleus</location>
        <location evidence="1">Nucleolus</location>
    </subcellularLocation>
</comment>
<feature type="compositionally biased region" description="Basic and acidic residues" evidence="5">
    <location>
        <begin position="208"/>
        <end position="221"/>
    </location>
</feature>
<reference evidence="7" key="1">
    <citation type="journal article" date="2013" name="Genome Announc.">
        <title>Draft genome sequence of the ascomycete Phaeoacremonium aleophilum strain UCR-PA7, a causal agent of the esca disease complex in grapevines.</title>
        <authorList>
            <person name="Blanco-Ulate B."/>
            <person name="Rolshausen P."/>
            <person name="Cantu D."/>
        </authorList>
    </citation>
    <scope>NUCLEOTIDE SEQUENCE [LARGE SCALE GENOMIC DNA]</scope>
    <source>
        <strain evidence="7">UCR-PA7</strain>
    </source>
</reference>
<keyword evidence="7" id="KW-1185">Reference proteome</keyword>
<feature type="compositionally biased region" description="Basic and acidic residues" evidence="5">
    <location>
        <begin position="179"/>
        <end position="194"/>
    </location>
</feature>
<evidence type="ECO:0000256" key="4">
    <source>
        <dbReference type="ARBA" id="ARBA00023242"/>
    </source>
</evidence>
<dbReference type="eggNOG" id="KOG4709">
    <property type="taxonomic scope" value="Eukaryota"/>
</dbReference>
<evidence type="ECO:0000256" key="5">
    <source>
        <dbReference type="SAM" id="MobiDB-lite"/>
    </source>
</evidence>
<comment type="similarity">
    <text evidence="2">Belongs to the RRP17 family.</text>
</comment>
<proteinExistence type="inferred from homology"/>
<feature type="compositionally biased region" description="Basic and acidic residues" evidence="5">
    <location>
        <begin position="156"/>
        <end position="167"/>
    </location>
</feature>
<dbReference type="GO" id="GO:0019843">
    <property type="term" value="F:rRNA binding"/>
    <property type="evidence" value="ECO:0007669"/>
    <property type="project" value="TreeGrafter"/>
</dbReference>
<feature type="compositionally biased region" description="Basic residues" evidence="5">
    <location>
        <begin position="195"/>
        <end position="207"/>
    </location>
</feature>
<accession>R8BJQ7</accession>
<dbReference type="GO" id="GO:0005730">
    <property type="term" value="C:nucleolus"/>
    <property type="evidence" value="ECO:0007669"/>
    <property type="project" value="UniProtKB-SubCell"/>
</dbReference>
<dbReference type="KEGG" id="tmn:UCRPA7_4941"/>
<dbReference type="RefSeq" id="XP_007915683.1">
    <property type="nucleotide sequence ID" value="XM_007917492.1"/>
</dbReference>
<organism evidence="6 7">
    <name type="scientific">Phaeoacremonium minimum (strain UCR-PA7)</name>
    <name type="common">Esca disease fungus</name>
    <name type="synonym">Togninia minima</name>
    <dbReference type="NCBI Taxonomy" id="1286976"/>
    <lineage>
        <taxon>Eukaryota</taxon>
        <taxon>Fungi</taxon>
        <taxon>Dikarya</taxon>
        <taxon>Ascomycota</taxon>
        <taxon>Pezizomycotina</taxon>
        <taxon>Sordariomycetes</taxon>
        <taxon>Sordariomycetidae</taxon>
        <taxon>Togniniales</taxon>
        <taxon>Togniniaceae</taxon>
        <taxon>Phaeoacremonium</taxon>
    </lineage>
</organism>
<dbReference type="AlphaFoldDB" id="R8BJQ7"/>
<dbReference type="InterPro" id="IPR019186">
    <property type="entry name" value="Nucleolar_protein_12"/>
</dbReference>
<evidence type="ECO:0000256" key="3">
    <source>
        <dbReference type="ARBA" id="ARBA00023054"/>
    </source>
</evidence>
<dbReference type="OrthoDB" id="551633at2759"/>
<feature type="compositionally biased region" description="Basic residues" evidence="5">
    <location>
        <begin position="222"/>
        <end position="231"/>
    </location>
</feature>
<dbReference type="Proteomes" id="UP000014074">
    <property type="component" value="Unassembled WGS sequence"/>
</dbReference>
<feature type="region of interest" description="Disordered" evidence="5">
    <location>
        <begin position="101"/>
        <end position="231"/>
    </location>
</feature>
<keyword evidence="3" id="KW-0175">Coiled coil</keyword>
<evidence type="ECO:0000313" key="6">
    <source>
        <dbReference type="EMBL" id="EON99519.1"/>
    </source>
</evidence>
<dbReference type="HOGENOM" id="CLU_067149_1_0_1"/>
<dbReference type="PANTHER" id="PTHR14577:SF0">
    <property type="entry name" value="NUCLEOLAR PROTEIN 12"/>
    <property type="match status" value="1"/>
</dbReference>
<sequence>MESEFLEPIFSRPRVKKSVLPPLQKKRKKDHAIEEISFDNSAREEYLTGFHKRKLQRKKYAEEQAAEKARQEKIELRKQIRDERKQAVEDHVKNVEALLKEAQVAGMGSDAESNNDEGEEEWGGFQDEAPALEPVDHEEEYIDEDRYTTVTVESVMVDRDGLHKPEQIESGNEDEEEDGKEKVSKDTESTSGKDQKKHPPKKKKKKFRYESKLDRQASDRKNKARKGRPQR</sequence>
<dbReference type="GeneID" id="19325445"/>
<name>R8BJQ7_PHAM7</name>
<evidence type="ECO:0000313" key="7">
    <source>
        <dbReference type="Proteomes" id="UP000014074"/>
    </source>
</evidence>
<dbReference type="Pfam" id="PF09805">
    <property type="entry name" value="Nop25"/>
    <property type="match status" value="1"/>
</dbReference>